<dbReference type="PANTHER" id="PTHR23244">
    <property type="entry name" value="KELCH REPEAT DOMAIN"/>
    <property type="match status" value="1"/>
</dbReference>
<feature type="compositionally biased region" description="Polar residues" evidence="7">
    <location>
        <begin position="654"/>
        <end position="676"/>
    </location>
</feature>
<feature type="region of interest" description="Disordered" evidence="7">
    <location>
        <begin position="1430"/>
        <end position="1449"/>
    </location>
</feature>
<dbReference type="EMBL" id="JAVHNS010000010">
    <property type="protein sequence ID" value="KAK6341883.1"/>
    <property type="molecule type" value="Genomic_DNA"/>
</dbReference>
<feature type="compositionally biased region" description="Low complexity" evidence="7">
    <location>
        <begin position="13"/>
        <end position="22"/>
    </location>
</feature>
<feature type="compositionally biased region" description="Pro residues" evidence="7">
    <location>
        <begin position="541"/>
        <end position="555"/>
    </location>
</feature>
<keyword evidence="9" id="KW-1185">Reference proteome</keyword>
<feature type="region of interest" description="Disordered" evidence="7">
    <location>
        <begin position="1148"/>
        <end position="1168"/>
    </location>
</feature>
<evidence type="ECO:0000256" key="6">
    <source>
        <dbReference type="SAM" id="Coils"/>
    </source>
</evidence>
<keyword evidence="3" id="KW-0963">Cytoplasm</keyword>
<feature type="coiled-coil region" evidence="6">
    <location>
        <begin position="1039"/>
        <end position="1122"/>
    </location>
</feature>
<evidence type="ECO:0000313" key="8">
    <source>
        <dbReference type="EMBL" id="KAK6341883.1"/>
    </source>
</evidence>
<feature type="compositionally biased region" description="Polar residues" evidence="7">
    <location>
        <begin position="589"/>
        <end position="600"/>
    </location>
</feature>
<dbReference type="Pfam" id="PF24681">
    <property type="entry name" value="Kelch_KLHDC2_KLHL20_DRC7"/>
    <property type="match status" value="1"/>
</dbReference>
<reference evidence="8 9" key="1">
    <citation type="submission" date="2019-10" db="EMBL/GenBank/DDBJ databases">
        <authorList>
            <person name="Palmer J.M."/>
        </authorList>
    </citation>
    <scope>NUCLEOTIDE SEQUENCE [LARGE SCALE GENOMIC DNA]</scope>
    <source>
        <strain evidence="8 9">TWF730</strain>
    </source>
</reference>
<feature type="compositionally biased region" description="Basic residues" evidence="7">
    <location>
        <begin position="1"/>
        <end position="12"/>
    </location>
</feature>
<evidence type="ECO:0000256" key="2">
    <source>
        <dbReference type="ARBA" id="ARBA00022441"/>
    </source>
</evidence>
<keyword evidence="2" id="KW-0880">Kelch repeat</keyword>
<dbReference type="GO" id="GO:0051285">
    <property type="term" value="C:cell cortex of cell tip"/>
    <property type="evidence" value="ECO:0007669"/>
    <property type="project" value="TreeGrafter"/>
</dbReference>
<evidence type="ECO:0000256" key="3">
    <source>
        <dbReference type="ARBA" id="ARBA00022490"/>
    </source>
</evidence>
<dbReference type="GO" id="GO:0061245">
    <property type="term" value="P:establishment or maintenance of bipolar cell polarity"/>
    <property type="evidence" value="ECO:0007669"/>
    <property type="project" value="TreeGrafter"/>
</dbReference>
<evidence type="ECO:0000256" key="1">
    <source>
        <dbReference type="ARBA" id="ARBA00004496"/>
    </source>
</evidence>
<dbReference type="SUPFAM" id="SSF117281">
    <property type="entry name" value="Kelch motif"/>
    <property type="match status" value="1"/>
</dbReference>
<dbReference type="InterPro" id="IPR006652">
    <property type="entry name" value="Kelch_1"/>
</dbReference>
<name>A0AAV9UNQ3_9PEZI</name>
<evidence type="ECO:0000313" key="9">
    <source>
        <dbReference type="Proteomes" id="UP001373714"/>
    </source>
</evidence>
<evidence type="ECO:0000256" key="5">
    <source>
        <dbReference type="ARBA" id="ARBA00023054"/>
    </source>
</evidence>
<gene>
    <name evidence="8" type="primary">KEL2</name>
    <name evidence="8" type="ORF">TWF730_001369</name>
</gene>
<evidence type="ECO:0000256" key="7">
    <source>
        <dbReference type="SAM" id="MobiDB-lite"/>
    </source>
</evidence>
<feature type="region of interest" description="Disordered" evidence="7">
    <location>
        <begin position="1461"/>
        <end position="1508"/>
    </location>
</feature>
<comment type="subcellular location">
    <subcellularLocation>
        <location evidence="1">Cytoplasm</location>
    </subcellularLocation>
</comment>
<dbReference type="FunFam" id="2.120.10.80:FF:000049">
    <property type="entry name" value="Cell polarity protein (Tea1)"/>
    <property type="match status" value="1"/>
</dbReference>
<feature type="compositionally biased region" description="Low complexity" evidence="7">
    <location>
        <begin position="615"/>
        <end position="627"/>
    </location>
</feature>
<feature type="region of interest" description="Disordered" evidence="7">
    <location>
        <begin position="1244"/>
        <end position="1268"/>
    </location>
</feature>
<dbReference type="SMART" id="SM00612">
    <property type="entry name" value="Kelch"/>
    <property type="match status" value="3"/>
</dbReference>
<feature type="region of interest" description="Disordered" evidence="7">
    <location>
        <begin position="445"/>
        <end position="676"/>
    </location>
</feature>
<proteinExistence type="predicted"/>
<organism evidence="8 9">
    <name type="scientific">Orbilia blumenaviensis</name>
    <dbReference type="NCBI Taxonomy" id="1796055"/>
    <lineage>
        <taxon>Eukaryota</taxon>
        <taxon>Fungi</taxon>
        <taxon>Dikarya</taxon>
        <taxon>Ascomycota</taxon>
        <taxon>Pezizomycotina</taxon>
        <taxon>Orbiliomycetes</taxon>
        <taxon>Orbiliales</taxon>
        <taxon>Orbiliaceae</taxon>
        <taxon>Orbilia</taxon>
    </lineage>
</organism>
<keyword evidence="5 6" id="KW-0175">Coiled coil</keyword>
<dbReference type="PANTHER" id="PTHR23244:SF456">
    <property type="entry name" value="MULTIPLE EPIDERMAL GROWTH FACTOR-LIKE DOMAINS PROTEIN 8"/>
    <property type="match status" value="1"/>
</dbReference>
<dbReference type="InterPro" id="IPR015915">
    <property type="entry name" value="Kelch-typ_b-propeller"/>
</dbReference>
<evidence type="ECO:0000256" key="4">
    <source>
        <dbReference type="ARBA" id="ARBA00022737"/>
    </source>
</evidence>
<feature type="compositionally biased region" description="Polar residues" evidence="7">
    <location>
        <begin position="1468"/>
        <end position="1480"/>
    </location>
</feature>
<accession>A0AAV9UNQ3</accession>
<dbReference type="Gene3D" id="2.120.10.80">
    <property type="entry name" value="Kelch-type beta propeller"/>
    <property type="match status" value="1"/>
</dbReference>
<feature type="region of interest" description="Disordered" evidence="7">
    <location>
        <begin position="1"/>
        <end position="107"/>
    </location>
</feature>
<protein>
    <submittedName>
        <fullName evidence="8">Negative regulator of mitotic exit</fullName>
    </submittedName>
</protein>
<feature type="coiled-coil region" evidence="6">
    <location>
        <begin position="882"/>
        <end position="1014"/>
    </location>
</feature>
<dbReference type="Proteomes" id="UP001373714">
    <property type="component" value="Unassembled WGS sequence"/>
</dbReference>
<feature type="compositionally biased region" description="Polar residues" evidence="7">
    <location>
        <begin position="87"/>
        <end position="97"/>
    </location>
</feature>
<sequence>MAFLFKKNKHHQQQGGHAPQHANQDGRGATPPSGPSSSSSANGTFEQRSIEARNSPPTQNQMYMDRGDPRHQQQSHIQPGPGPGPTRQIQGPTAQPQQPRPMMASNINPDLYPWSRKPMSISSSAGSPFPRYGHSANCNAGKEGEVYILGGLLRSESVRGDLWLLEGGGPNLAVYPVNTTAEGPGPRVGHASLLVGNAFIVFGGDTKMSEHDKLDDTLYLLNTSSRQWSRAQPNGDRPSGRYGHTLNILGSKLYVFGGQAEGTFFNDLMAFDLNTLQSNTSRWEMLIPNSDGSPDIPAKRTNHTVVSFGDKLYLFGGTNGLIWFNDVWAYDPRANSWAQLDCIGYIPSPREGHSAALVGDTMYVFGGRSNDGTDLGDLAAFRIPSRRWYTFQNMGPSPSPRSGHSMTTYGSRVVVLGGEPSVQTNNPEELTFVYILDTAKIRYPNDQQLQDRDRATGPTGGAVRRPSAAERPTNIGGPGGPPTLRKVSSAGPGRESLMMGPGAQTANGGPVGVGPGPGPGPNGPGGPGSRLPRASIAQAPGGPPPQQQAPNPRGPAGPAQVNGRSKTPTRSEQRPSVDSGRGQPATIKEGSSSPPTSSERQMGMAPNGNRGGPAGPQQAQPQSVAGSTRPVSPQERSRSRQNQTSIDSIAAPLQQITQNQKILPNGQIPNGPQSPIRQESIESRTSLDAPMETVAYKEVETLRQMNAWYASELALARKQGYSVQNSRASDSFEDRVSGDVHESDRPLLEALVVMKAELSRVQGSVNEQATKAAKRIADVERQRDDAVSEAVYMKAKLAALGGAAGNMSPIDFTNMEADRASGMERKLAASLAMQTELQAKVRTLTSDIEAERKARQLADDLAAAAQSRVSELDDFRNRTSELESLRAELIDAEKTLRDEEYTRSQAVTHAKMLTVDKDELIAQVEQYKESQADYVNSIESLRSAMVATQQKTELLEQQLEDDRTIREALERKLARLKSEYEERSADLEGANRRLKDVEELAEKNAEEARSARDAMMAGLEKAAGRGVSNIAGSAAEERVAILQDQVQASKDMLAKHKEQADEAGERLAQAMQRVAGLELMQAQASKEAINLQRRMADLLDESRRLKQENSELTAKLAERQLDVDTANSKHNALRDLLIERGVNPDIKREVRSRNGLGSPGSGSATPDQMHRLRELESQLEASIRAHSDTKNLAEMQAQEAEKVFSSKLEELETNYQSVVKYVKGTEKMLNRMKDELVKTKAHNTKLTTELEEARSSPRSEGVSLNGTEWEAERDALTAEINSLQAKLAESSSVMERRMLEVQKDLNGLRIERDTAKQQSTTTKLQLMEVTSQLNKLEIENNMLDARATEAEKKVSSLLDKLENSVDAYRESVRVERRNDNFGAEYSERNSLYGGNDIRTSVALDTLATELDQLKASWNARSSAYRPSSTIDYGDNMKTPTSTSGGELSASLAEWRRLLNAEEEEARQRSGSRTSNLTVEQAPTGLPDTAPKTNGGGAPQITMNSNGMF</sequence>
<comment type="caution">
    <text evidence="8">The sequence shown here is derived from an EMBL/GenBank/DDBJ whole genome shotgun (WGS) entry which is preliminary data.</text>
</comment>
<keyword evidence="4" id="KW-0677">Repeat</keyword>